<dbReference type="Proteomes" id="UP001064048">
    <property type="component" value="Chromosome 24"/>
</dbReference>
<proteinExistence type="predicted"/>
<organism evidence="1 2">
    <name type="scientific">Choristoneura fumiferana</name>
    <name type="common">Spruce budworm moth</name>
    <name type="synonym">Archips fumiferana</name>
    <dbReference type="NCBI Taxonomy" id="7141"/>
    <lineage>
        <taxon>Eukaryota</taxon>
        <taxon>Metazoa</taxon>
        <taxon>Ecdysozoa</taxon>
        <taxon>Arthropoda</taxon>
        <taxon>Hexapoda</taxon>
        <taxon>Insecta</taxon>
        <taxon>Pterygota</taxon>
        <taxon>Neoptera</taxon>
        <taxon>Endopterygota</taxon>
        <taxon>Lepidoptera</taxon>
        <taxon>Glossata</taxon>
        <taxon>Ditrysia</taxon>
        <taxon>Tortricoidea</taxon>
        <taxon>Tortricidae</taxon>
        <taxon>Tortricinae</taxon>
        <taxon>Choristoneura</taxon>
    </lineage>
</organism>
<accession>A0ACC0K843</accession>
<reference evidence="1 2" key="1">
    <citation type="journal article" date="2022" name="Genome Biol. Evol.">
        <title>The Spruce Budworm Genome: Reconstructing the Evolutionary History of Antifreeze Proteins.</title>
        <authorList>
            <person name="Beliveau C."/>
            <person name="Gagne P."/>
            <person name="Picq S."/>
            <person name="Vernygora O."/>
            <person name="Keeling C.I."/>
            <person name="Pinkney K."/>
            <person name="Doucet D."/>
            <person name="Wen F."/>
            <person name="Johnston J.S."/>
            <person name="Maaroufi H."/>
            <person name="Boyle B."/>
            <person name="Laroche J."/>
            <person name="Dewar K."/>
            <person name="Juretic N."/>
            <person name="Blackburn G."/>
            <person name="Nisole A."/>
            <person name="Brunet B."/>
            <person name="Brandao M."/>
            <person name="Lumley L."/>
            <person name="Duan J."/>
            <person name="Quan G."/>
            <person name="Lucarotti C.J."/>
            <person name="Roe A.D."/>
            <person name="Sperling F.A.H."/>
            <person name="Levesque R.C."/>
            <person name="Cusson M."/>
        </authorList>
    </citation>
    <scope>NUCLEOTIDE SEQUENCE [LARGE SCALE GENOMIC DNA]</scope>
    <source>
        <strain evidence="1">Glfc:IPQL:Cfum</strain>
    </source>
</reference>
<evidence type="ECO:0000313" key="2">
    <source>
        <dbReference type="Proteomes" id="UP001064048"/>
    </source>
</evidence>
<gene>
    <name evidence="1" type="ORF">MSG28_013549</name>
</gene>
<evidence type="ECO:0000313" key="1">
    <source>
        <dbReference type="EMBL" id="KAI8432554.1"/>
    </source>
</evidence>
<sequence length="627" mass="66807">MAADSDGVGAGAVLGGACGVVVTCEGDLRDPRFPARLRRLLRDLRTLLAEPHPNTLKVNKVEPWNSVRVTLSVPRAAAARLRALAAAGAPQLRALGILSVQLDGDAAVSLRLQHGAELRINTDQEDASTSRPPQNAELLSNLGGIGRLLADDGASTSAEPPPPRDNFKSPNTVCPMDGKIPQNIPTPTTDRCEFPFGSMTQARVIHRKENTLGIAAPTSTIRPASDAQFVRPSTSFAGPPPPYPAKPPPSPAPPNVAMSSPLLVNLLQNDAAAPAPRPKLPAPHQAKLDRLEDGQQLNKPRCVPDGAGGGSRAVRVPRAATAGAARGRERGRPGRGRGAGAGALAPPPPPRPPYVRRAFPARPPAPLQYRAPNALRPPYPQVHTAIVKEDKSLRRRRRTSRRRGRAPAAPAARAPQPGVTHEDLQALLPPPTTSMDQKTQSSFQEFQRYQQQYNERQRAASRAATGADWNEPYRDSLALALPDLPDIDLDQLQPTLDVLDDSALSAIDLDSSKLDLLYQSHAPTPDALLHDLTGGPFQNGPYALKDEPAAMPPPPAPQPPSRARRTPPAPPTRPSSRPPPAMASPPARPAPCPRRCGSRSAPRPPSPPPPSAPKLPRRRSKNRANST</sequence>
<name>A0ACC0K843_CHOFU</name>
<dbReference type="EMBL" id="CM046124">
    <property type="protein sequence ID" value="KAI8432554.1"/>
    <property type="molecule type" value="Genomic_DNA"/>
</dbReference>
<comment type="caution">
    <text evidence="1">The sequence shown here is derived from an EMBL/GenBank/DDBJ whole genome shotgun (WGS) entry which is preliminary data.</text>
</comment>
<protein>
    <submittedName>
        <fullName evidence="1">Uncharacterized protein</fullName>
    </submittedName>
</protein>
<keyword evidence="2" id="KW-1185">Reference proteome</keyword>